<sequence>MVSLTCLNGRQVVGNSFSICYPNGWVPRILGSCLNGTDFASICPPFPVPAGGKIMYSPNGTNITRWTVAAIKCLNGQQVVGKLKATSPNPDL</sequence>
<reference evidence="1 2" key="1">
    <citation type="submission" date="2018-11" db="EMBL/GenBank/DDBJ databases">
        <authorList>
            <consortium name="Pathogen Informatics"/>
        </authorList>
    </citation>
    <scope>NUCLEOTIDE SEQUENCE [LARGE SCALE GENOMIC DNA]</scope>
</reference>
<evidence type="ECO:0000313" key="1">
    <source>
        <dbReference type="EMBL" id="VDM65200.1"/>
    </source>
</evidence>
<keyword evidence="2" id="KW-1185">Reference proteome</keyword>
<dbReference type="EMBL" id="UYYB01000286">
    <property type="protein sequence ID" value="VDM65200.1"/>
    <property type="molecule type" value="Genomic_DNA"/>
</dbReference>
<dbReference type="Proteomes" id="UP000270094">
    <property type="component" value="Unassembled WGS sequence"/>
</dbReference>
<gene>
    <name evidence="1" type="ORF">SVUK_LOCUS198</name>
</gene>
<evidence type="ECO:0000313" key="2">
    <source>
        <dbReference type="Proteomes" id="UP000270094"/>
    </source>
</evidence>
<dbReference type="AlphaFoldDB" id="A0A3P7HYL3"/>
<proteinExistence type="predicted"/>
<protein>
    <recommendedName>
        <fullName evidence="3">Sushi domain-containing protein</fullName>
    </recommendedName>
</protein>
<evidence type="ECO:0008006" key="3">
    <source>
        <dbReference type="Google" id="ProtNLM"/>
    </source>
</evidence>
<accession>A0A3P7HYL3</accession>
<organism evidence="1 2">
    <name type="scientific">Strongylus vulgaris</name>
    <name type="common">Blood worm</name>
    <dbReference type="NCBI Taxonomy" id="40348"/>
    <lineage>
        <taxon>Eukaryota</taxon>
        <taxon>Metazoa</taxon>
        <taxon>Ecdysozoa</taxon>
        <taxon>Nematoda</taxon>
        <taxon>Chromadorea</taxon>
        <taxon>Rhabditida</taxon>
        <taxon>Rhabditina</taxon>
        <taxon>Rhabditomorpha</taxon>
        <taxon>Strongyloidea</taxon>
        <taxon>Strongylidae</taxon>
        <taxon>Strongylus</taxon>
    </lineage>
</organism>
<name>A0A3P7HYL3_STRVU</name>